<evidence type="ECO:0000256" key="1">
    <source>
        <dbReference type="ARBA" id="ARBA00004123"/>
    </source>
</evidence>
<feature type="region of interest" description="Disordered" evidence="7">
    <location>
        <begin position="97"/>
        <end position="140"/>
    </location>
</feature>
<evidence type="ECO:0000256" key="3">
    <source>
        <dbReference type="ARBA" id="ARBA00018596"/>
    </source>
</evidence>
<accession>A0AAD7CDF4</accession>
<evidence type="ECO:0000256" key="7">
    <source>
        <dbReference type="SAM" id="MobiDB-lite"/>
    </source>
</evidence>
<evidence type="ECO:0000259" key="9">
    <source>
        <dbReference type="Pfam" id="PF22062"/>
    </source>
</evidence>
<evidence type="ECO:0000256" key="6">
    <source>
        <dbReference type="PIRNR" id="PIRNR018300"/>
    </source>
</evidence>
<dbReference type="PIRSF" id="PIRSF018300">
    <property type="entry name" value="DNA_pol_alph_2"/>
    <property type="match status" value="1"/>
</dbReference>
<comment type="function">
    <text evidence="6">Accessory subunit of the DNA polymerase alpha complex (also known as the alpha DNA polymerase-primase complex) which plays an essential role in the initiation of DNA synthesis.</text>
</comment>
<sequence>MSNDTLAERIKEQLPEIASEEAILAECVNLCKNYNVSAEDFRFKIEALKFGQTGVTHLTLDTLATLKTILQRERAAQSASRAQPRSSLAINFNFNRRNAPPRPAATAPHVKPEPTDGGLQLKPGPSTVVLRGPSSSEEARKKRAYRYMHEKLSARGNALDERIDEFAERIREHYDIADISDPSGSTSEEVTVVGRIVQDDDAAEDSSKLVEGGIALESSRNLGQGSRIPLRFNSDLRIRGGVQGGGSSIFFPGAIAALRGKNGGGGYFQVSEVLTLPPLLPTPDAKTEGDSAFSVVIASGPFTSDQDLNFQVFNKFMAKLPAHKPAVIILMGPFLDALHPSIKAGDIDIPPQKLFRVRFLKPLKECLKAVPGSIALIIPSVRDIISDHAVFPQCELPATYADDPESPIHLLPNPATFTLNGITFGATSADVLFHLKKGEFGKRGQEVEPTPVMPDDVVNDPMTNLCRHLLQQRSFYPVFPVPLDVANEVILDVSHWDGLRMGVDDHDQGAPESAPDVLILPSRFKQFSKTVYGTMALNPSFVYKGSYIVLDVAARGLEAESTRTRLSARIEKIEG</sequence>
<evidence type="ECO:0000313" key="10">
    <source>
        <dbReference type="EMBL" id="KAJ7644276.1"/>
    </source>
</evidence>
<proteinExistence type="inferred from homology"/>
<comment type="caution">
    <text evidence="10">The sequence shown here is derived from an EMBL/GenBank/DDBJ whole genome shotgun (WGS) entry which is preliminary data.</text>
</comment>
<evidence type="ECO:0000259" key="8">
    <source>
        <dbReference type="Pfam" id="PF04042"/>
    </source>
</evidence>
<dbReference type="GO" id="GO:0005658">
    <property type="term" value="C:alpha DNA polymerase:primase complex"/>
    <property type="evidence" value="ECO:0007669"/>
    <property type="project" value="TreeGrafter"/>
</dbReference>
<evidence type="ECO:0000313" key="11">
    <source>
        <dbReference type="Proteomes" id="UP001221142"/>
    </source>
</evidence>
<feature type="domain" description="DNA polymerase alpha subunit B OB" evidence="9">
    <location>
        <begin position="157"/>
        <end position="275"/>
    </location>
</feature>
<reference evidence="10" key="1">
    <citation type="submission" date="2023-03" db="EMBL/GenBank/DDBJ databases">
        <title>Massive genome expansion in bonnet fungi (Mycena s.s.) driven by repeated elements and novel gene families across ecological guilds.</title>
        <authorList>
            <consortium name="Lawrence Berkeley National Laboratory"/>
            <person name="Harder C.B."/>
            <person name="Miyauchi S."/>
            <person name="Viragh M."/>
            <person name="Kuo A."/>
            <person name="Thoen E."/>
            <person name="Andreopoulos B."/>
            <person name="Lu D."/>
            <person name="Skrede I."/>
            <person name="Drula E."/>
            <person name="Henrissat B."/>
            <person name="Morin E."/>
            <person name="Kohler A."/>
            <person name="Barry K."/>
            <person name="LaButti K."/>
            <person name="Morin E."/>
            <person name="Salamov A."/>
            <person name="Lipzen A."/>
            <person name="Mereny Z."/>
            <person name="Hegedus B."/>
            <person name="Baldrian P."/>
            <person name="Stursova M."/>
            <person name="Weitz H."/>
            <person name="Taylor A."/>
            <person name="Grigoriev I.V."/>
            <person name="Nagy L.G."/>
            <person name="Martin F."/>
            <person name="Kauserud H."/>
        </authorList>
    </citation>
    <scope>NUCLEOTIDE SEQUENCE</scope>
    <source>
        <strain evidence="10">9284</strain>
    </source>
</reference>
<dbReference type="AlphaFoldDB" id="A0AAD7CDF4"/>
<feature type="domain" description="DNA polymerase alpha/delta/epsilon subunit B" evidence="8">
    <location>
        <begin position="295"/>
        <end position="529"/>
    </location>
</feature>
<dbReference type="Pfam" id="PF22062">
    <property type="entry name" value="OB_DPOA2"/>
    <property type="match status" value="1"/>
</dbReference>
<name>A0AAD7CDF4_9AGAR</name>
<feature type="compositionally biased region" description="Low complexity" evidence="7">
    <location>
        <begin position="97"/>
        <end position="108"/>
    </location>
</feature>
<dbReference type="GO" id="GO:0006270">
    <property type="term" value="P:DNA replication initiation"/>
    <property type="evidence" value="ECO:0007669"/>
    <property type="project" value="TreeGrafter"/>
</dbReference>
<keyword evidence="5 6" id="KW-0539">Nucleus</keyword>
<gene>
    <name evidence="10" type="ORF">FB45DRAFT_897418</name>
</gene>
<keyword evidence="11" id="KW-1185">Reference proteome</keyword>
<evidence type="ECO:0000256" key="4">
    <source>
        <dbReference type="ARBA" id="ARBA00022705"/>
    </source>
</evidence>
<evidence type="ECO:0000256" key="2">
    <source>
        <dbReference type="ARBA" id="ARBA00007299"/>
    </source>
</evidence>
<dbReference type="InterPro" id="IPR054300">
    <property type="entry name" value="OB_DPOA2"/>
</dbReference>
<dbReference type="InterPro" id="IPR007185">
    <property type="entry name" value="DNA_pol_a/d/e_bsu"/>
</dbReference>
<keyword evidence="4 6" id="KW-0235">DNA replication</keyword>
<dbReference type="Pfam" id="PF04042">
    <property type="entry name" value="DNA_pol_E_B"/>
    <property type="match status" value="1"/>
</dbReference>
<comment type="subcellular location">
    <subcellularLocation>
        <location evidence="1 6">Nucleus</location>
    </subcellularLocation>
</comment>
<dbReference type="Proteomes" id="UP001221142">
    <property type="component" value="Unassembled WGS sequence"/>
</dbReference>
<evidence type="ECO:0000256" key="5">
    <source>
        <dbReference type="ARBA" id="ARBA00023242"/>
    </source>
</evidence>
<protein>
    <recommendedName>
        <fullName evidence="3 6">DNA polymerase alpha subunit B</fullName>
    </recommendedName>
</protein>
<dbReference type="InterPro" id="IPR016722">
    <property type="entry name" value="DNA_pol_alpha_bsu"/>
</dbReference>
<dbReference type="GO" id="GO:0003677">
    <property type="term" value="F:DNA binding"/>
    <property type="evidence" value="ECO:0007669"/>
    <property type="project" value="InterPro"/>
</dbReference>
<comment type="similarity">
    <text evidence="2 6">Belongs to the DNA polymerase alpha subunit B family.</text>
</comment>
<dbReference type="PANTHER" id="PTHR23061:SF12">
    <property type="entry name" value="DNA POLYMERASE ALPHA SUBUNIT B"/>
    <property type="match status" value="1"/>
</dbReference>
<dbReference type="Gene3D" id="3.60.21.60">
    <property type="match status" value="2"/>
</dbReference>
<dbReference type="PANTHER" id="PTHR23061">
    <property type="entry name" value="DNA POLYMERASE 2 ALPHA 70 KDA SUBUNIT"/>
    <property type="match status" value="1"/>
</dbReference>
<organism evidence="10 11">
    <name type="scientific">Roridomyces roridus</name>
    <dbReference type="NCBI Taxonomy" id="1738132"/>
    <lineage>
        <taxon>Eukaryota</taxon>
        <taxon>Fungi</taxon>
        <taxon>Dikarya</taxon>
        <taxon>Basidiomycota</taxon>
        <taxon>Agaricomycotina</taxon>
        <taxon>Agaricomycetes</taxon>
        <taxon>Agaricomycetidae</taxon>
        <taxon>Agaricales</taxon>
        <taxon>Marasmiineae</taxon>
        <taxon>Mycenaceae</taxon>
        <taxon>Roridomyces</taxon>
    </lineage>
</organism>
<dbReference type="EMBL" id="JARKIF010000003">
    <property type="protein sequence ID" value="KAJ7644276.1"/>
    <property type="molecule type" value="Genomic_DNA"/>
</dbReference>